<evidence type="ECO:0000256" key="1">
    <source>
        <dbReference type="ARBA" id="ARBA00023002"/>
    </source>
</evidence>
<evidence type="ECO:0000259" key="2">
    <source>
        <dbReference type="Pfam" id="PF00296"/>
    </source>
</evidence>
<sequence length="335" mass="36891">MSSIPRLGIYLQDMHVRDMVRSSQIAENNGFESVWIAESRLARDALIPMAAIATVTKKIKIGAGVINTWTRNAALIAQTFATLDELSDGRVMLGLGAWWDPLAWKVGIERKKPLTCMREYVEVIRRLFKMETVDYEGEFVKMRGVKLDVLHGAGEKPRNIPIYIGATGYKMLQLAGEIADGVLLNYLVSPQYNDKALESIRKGASTAGRRLEDIDRPQLIACSVDEDGEKAIKLAKKHVTMTLGQQPHIMKASGVSEDLIKAVQETMGGWPAKPGGIEKATEIVPDDVVSMLTASGTPEEVKKKVLEYMQHGCTAPLLLPLSGNAEYMIKTLARV</sequence>
<dbReference type="Gene3D" id="3.20.20.30">
    <property type="entry name" value="Luciferase-like domain"/>
    <property type="match status" value="1"/>
</dbReference>
<dbReference type="SUPFAM" id="SSF51679">
    <property type="entry name" value="Bacterial luciferase-like"/>
    <property type="match status" value="1"/>
</dbReference>
<evidence type="ECO:0000313" key="4">
    <source>
        <dbReference type="Proteomes" id="UP000608579"/>
    </source>
</evidence>
<protein>
    <submittedName>
        <fullName evidence="3">LLM class flavin-dependent oxidoreductase</fullName>
    </submittedName>
</protein>
<reference evidence="3" key="1">
    <citation type="journal article" date="2020" name="ISME J.">
        <title>Gammaproteobacteria mediating utilization of methyl-, sulfur- and petroleum organic compounds in deep ocean hydrothermal plumes.</title>
        <authorList>
            <person name="Zhou Z."/>
            <person name="Liu Y."/>
            <person name="Pan J."/>
            <person name="Cron B.R."/>
            <person name="Toner B.M."/>
            <person name="Anantharaman K."/>
            <person name="Breier J.A."/>
            <person name="Dick G.J."/>
            <person name="Li M."/>
        </authorList>
    </citation>
    <scope>NUCLEOTIDE SEQUENCE</scope>
    <source>
        <strain evidence="3">SZUA-1515</strain>
    </source>
</reference>
<feature type="domain" description="Luciferase-like" evidence="2">
    <location>
        <begin position="14"/>
        <end position="313"/>
    </location>
</feature>
<dbReference type="InterPro" id="IPR011251">
    <property type="entry name" value="Luciferase-like_dom"/>
</dbReference>
<dbReference type="PANTHER" id="PTHR43244">
    <property type="match status" value="1"/>
</dbReference>
<evidence type="ECO:0000313" key="3">
    <source>
        <dbReference type="EMBL" id="HIQ29661.1"/>
    </source>
</evidence>
<organism evidence="3 4">
    <name type="scientific">Caldiarchaeum subterraneum</name>
    <dbReference type="NCBI Taxonomy" id="311458"/>
    <lineage>
        <taxon>Archaea</taxon>
        <taxon>Nitrososphaerota</taxon>
        <taxon>Candidatus Caldarchaeales</taxon>
        <taxon>Candidatus Caldarchaeaceae</taxon>
        <taxon>Candidatus Caldarchaeum</taxon>
    </lineage>
</organism>
<accession>A0A832ZWC6</accession>
<proteinExistence type="predicted"/>
<keyword evidence="1" id="KW-0560">Oxidoreductase</keyword>
<dbReference type="EMBL" id="DQVM01000072">
    <property type="protein sequence ID" value="HIQ29661.1"/>
    <property type="molecule type" value="Genomic_DNA"/>
</dbReference>
<dbReference type="AlphaFoldDB" id="A0A832ZWC6"/>
<dbReference type="Proteomes" id="UP000608579">
    <property type="component" value="Unassembled WGS sequence"/>
</dbReference>
<dbReference type="PANTHER" id="PTHR43244:SF1">
    <property type="entry name" value="5,10-METHYLENETETRAHYDROMETHANOPTERIN REDUCTASE"/>
    <property type="match status" value="1"/>
</dbReference>
<dbReference type="Pfam" id="PF00296">
    <property type="entry name" value="Bac_luciferase"/>
    <property type="match status" value="1"/>
</dbReference>
<gene>
    <name evidence="3" type="ORF">EYH45_03755</name>
</gene>
<dbReference type="InterPro" id="IPR036661">
    <property type="entry name" value="Luciferase-like_sf"/>
</dbReference>
<dbReference type="InterPro" id="IPR050564">
    <property type="entry name" value="F420-G6PD/mer"/>
</dbReference>
<name>A0A832ZWC6_CALS0</name>
<comment type="caution">
    <text evidence="3">The sequence shown here is derived from an EMBL/GenBank/DDBJ whole genome shotgun (WGS) entry which is preliminary data.</text>
</comment>
<dbReference type="GO" id="GO:0016705">
    <property type="term" value="F:oxidoreductase activity, acting on paired donors, with incorporation or reduction of molecular oxygen"/>
    <property type="evidence" value="ECO:0007669"/>
    <property type="project" value="InterPro"/>
</dbReference>
<dbReference type="CDD" id="cd01097">
    <property type="entry name" value="Tetrahydromethanopterin_reductase"/>
    <property type="match status" value="1"/>
</dbReference>